<dbReference type="Proteomes" id="UP000185639">
    <property type="component" value="Unassembled WGS sequence"/>
</dbReference>
<feature type="chain" id="PRO_5013360647" description="Phosphate-selective porin O and P" evidence="1">
    <location>
        <begin position="21"/>
        <end position="361"/>
    </location>
</feature>
<organism evidence="2 3">
    <name type="scientific">Thalassolituus maritimus</name>
    <dbReference type="NCBI Taxonomy" id="484498"/>
    <lineage>
        <taxon>Bacteria</taxon>
        <taxon>Pseudomonadati</taxon>
        <taxon>Pseudomonadota</taxon>
        <taxon>Gammaproteobacteria</taxon>
        <taxon>Oceanospirillales</taxon>
        <taxon>Oceanospirillaceae</taxon>
        <taxon>Thalassolituus</taxon>
    </lineage>
</organism>
<proteinExistence type="predicted"/>
<keyword evidence="1" id="KW-0732">Signal</keyword>
<sequence length="361" mass="40180">MIKKVILLSSAIAIANIADATAGQPSDYSGDVRFSLSAEASSEPVPIDQMIEGWEQDADTGEYAYADMSLAASASYRNFTLNAERRWFYSLKFSPDTTAVYLDAEFGIETQQDRDLNLVAKVFQARGIGGSYRFEGENWSVSPAFMLYKLIHYQFGSFVGRSFADEGSNFSASLSYYFDEYRFPSFDTLPEYEDPQGSASQEWFGYSASLSGAWAPTDELELALQVRDLWNLLDMGNSAHRSICAEVGEVTNPVCSSGGAASGDDNPKALETSIKSTVVANAVYKPLDVYVQYYWYDVYRNLSIEKRYPFGSGKVGVVGTSKRQLGAAFYWQGLSASYIVDDLNIKQVRDARIGLSYQYRW</sequence>
<accession>A0A1N7Q5M5</accession>
<dbReference type="RefSeq" id="WP_076517956.1">
    <property type="nucleotide sequence ID" value="NZ_FTOH01000014.1"/>
</dbReference>
<evidence type="ECO:0000313" key="2">
    <source>
        <dbReference type="EMBL" id="SIT18190.1"/>
    </source>
</evidence>
<evidence type="ECO:0000313" key="3">
    <source>
        <dbReference type="Proteomes" id="UP000185639"/>
    </source>
</evidence>
<dbReference type="OrthoDB" id="5721395at2"/>
<dbReference type="EMBL" id="FTOH01000014">
    <property type="protein sequence ID" value="SIT18190.1"/>
    <property type="molecule type" value="Genomic_DNA"/>
</dbReference>
<evidence type="ECO:0008006" key="4">
    <source>
        <dbReference type="Google" id="ProtNLM"/>
    </source>
</evidence>
<gene>
    <name evidence="2" type="ORF">SAMN05421686_11426</name>
</gene>
<reference evidence="3" key="1">
    <citation type="submission" date="2017-01" db="EMBL/GenBank/DDBJ databases">
        <authorList>
            <person name="Varghese N."/>
            <person name="Submissions S."/>
        </authorList>
    </citation>
    <scope>NUCLEOTIDE SEQUENCE [LARGE SCALE GENOMIC DNA]</scope>
    <source>
        <strain evidence="3">DSM 24913</strain>
    </source>
</reference>
<dbReference type="STRING" id="484498.SAMN05421686_11426"/>
<keyword evidence="3" id="KW-1185">Reference proteome</keyword>
<dbReference type="AlphaFoldDB" id="A0A1N7Q5M5"/>
<name>A0A1N7Q5M5_9GAMM</name>
<feature type="signal peptide" evidence="1">
    <location>
        <begin position="1"/>
        <end position="20"/>
    </location>
</feature>
<evidence type="ECO:0000256" key="1">
    <source>
        <dbReference type="SAM" id="SignalP"/>
    </source>
</evidence>
<protein>
    <recommendedName>
        <fullName evidence="4">Phosphate-selective porin O and P</fullName>
    </recommendedName>
</protein>